<reference evidence="2" key="1">
    <citation type="submission" date="2016-10" db="EMBL/GenBank/DDBJ databases">
        <authorList>
            <person name="Varghese N."/>
            <person name="Submissions S."/>
        </authorList>
    </citation>
    <scope>NUCLEOTIDE SEQUENCE [LARGE SCALE GENOMIC DNA]</scope>
    <source>
        <strain evidence="2">DSM 27839</strain>
    </source>
</reference>
<dbReference type="AlphaFoldDB" id="A0A1H2S5R9"/>
<dbReference type="OrthoDB" id="7709208at2"/>
<proteinExistence type="predicted"/>
<organism evidence="1 2">
    <name type="scientific">Ruegeria halocynthiae</name>
    <dbReference type="NCBI Taxonomy" id="985054"/>
    <lineage>
        <taxon>Bacteria</taxon>
        <taxon>Pseudomonadati</taxon>
        <taxon>Pseudomonadota</taxon>
        <taxon>Alphaproteobacteria</taxon>
        <taxon>Rhodobacterales</taxon>
        <taxon>Roseobacteraceae</taxon>
        <taxon>Ruegeria</taxon>
    </lineage>
</organism>
<sequence>MAHISSAPLSPKIRPGVLFAILLTGAIGFALGQNWPLGNIPRDTLTVTVPEDWHGNVRRSNWPN</sequence>
<evidence type="ECO:0000313" key="1">
    <source>
        <dbReference type="EMBL" id="SDW26928.1"/>
    </source>
</evidence>
<keyword evidence="2" id="KW-1185">Reference proteome</keyword>
<gene>
    <name evidence="1" type="ORF">SAMN05444358_101365</name>
</gene>
<dbReference type="RefSeq" id="WP_074734000.1">
    <property type="nucleotide sequence ID" value="NZ_FNNP01000001.1"/>
</dbReference>
<dbReference type="Proteomes" id="UP000183400">
    <property type="component" value="Unassembled WGS sequence"/>
</dbReference>
<name>A0A1H2S5R9_9RHOB</name>
<evidence type="ECO:0000313" key="2">
    <source>
        <dbReference type="Proteomes" id="UP000183400"/>
    </source>
</evidence>
<protein>
    <submittedName>
        <fullName evidence="1">Uncharacterized protein</fullName>
    </submittedName>
</protein>
<dbReference type="EMBL" id="FNNP01000001">
    <property type="protein sequence ID" value="SDW26928.1"/>
    <property type="molecule type" value="Genomic_DNA"/>
</dbReference>
<accession>A0A1H2S5R9</accession>